<feature type="region of interest" description="Disordered" evidence="1">
    <location>
        <begin position="87"/>
        <end position="124"/>
    </location>
</feature>
<feature type="transmembrane region" description="Helical" evidence="2">
    <location>
        <begin position="25"/>
        <end position="49"/>
    </location>
</feature>
<keyword evidence="2" id="KW-0812">Transmembrane</keyword>
<evidence type="ECO:0000313" key="4">
    <source>
        <dbReference type="Proteomes" id="UP001161017"/>
    </source>
</evidence>
<dbReference type="EMBL" id="JAPUFD010000009">
    <property type="protein sequence ID" value="MDI1489147.1"/>
    <property type="molecule type" value="Genomic_DNA"/>
</dbReference>
<organism evidence="3 4">
    <name type="scientific">Ramalina farinacea</name>
    <dbReference type="NCBI Taxonomy" id="258253"/>
    <lineage>
        <taxon>Eukaryota</taxon>
        <taxon>Fungi</taxon>
        <taxon>Dikarya</taxon>
        <taxon>Ascomycota</taxon>
        <taxon>Pezizomycotina</taxon>
        <taxon>Lecanoromycetes</taxon>
        <taxon>OSLEUM clade</taxon>
        <taxon>Lecanoromycetidae</taxon>
        <taxon>Lecanorales</taxon>
        <taxon>Lecanorineae</taxon>
        <taxon>Ramalinaceae</taxon>
        <taxon>Ramalina</taxon>
    </lineage>
</organism>
<gene>
    <name evidence="3" type="ORF">OHK93_008425</name>
</gene>
<comment type="caution">
    <text evidence="3">The sequence shown here is derived from an EMBL/GenBank/DDBJ whole genome shotgun (WGS) entry which is preliminary data.</text>
</comment>
<accession>A0AA43QME3</accession>
<feature type="compositionally biased region" description="Basic and acidic residues" evidence="1">
    <location>
        <begin position="103"/>
        <end position="124"/>
    </location>
</feature>
<protein>
    <submittedName>
        <fullName evidence="3">Uncharacterized protein</fullName>
    </submittedName>
</protein>
<sequence length="124" mass="14105">MSNNISLLDFIHDLPKLVWYTIKGFLMGMILLAAIALVICAAIAGVYVLCQSIRWVGPKVMEMRAMIREKLAERKAKWISRMVDQEAERQREEEVEMLGKGQMEGEGRMSGETLRGGENRFEGK</sequence>
<reference evidence="3" key="1">
    <citation type="journal article" date="2023" name="Genome Biol. Evol.">
        <title>First Whole Genome Sequence and Flow Cytometry Genome Size Data for the Lichen-Forming Fungus Ramalina farinacea (Ascomycota).</title>
        <authorList>
            <person name="Llewellyn T."/>
            <person name="Mian S."/>
            <person name="Hill R."/>
            <person name="Leitch I.J."/>
            <person name="Gaya E."/>
        </authorList>
    </citation>
    <scope>NUCLEOTIDE SEQUENCE</scope>
    <source>
        <strain evidence="3">LIQ254RAFAR</strain>
    </source>
</reference>
<keyword evidence="4" id="KW-1185">Reference proteome</keyword>
<evidence type="ECO:0000256" key="1">
    <source>
        <dbReference type="SAM" id="MobiDB-lite"/>
    </source>
</evidence>
<name>A0AA43QME3_9LECA</name>
<evidence type="ECO:0000256" key="2">
    <source>
        <dbReference type="SAM" id="Phobius"/>
    </source>
</evidence>
<keyword evidence="2" id="KW-1133">Transmembrane helix</keyword>
<dbReference type="AlphaFoldDB" id="A0AA43QME3"/>
<evidence type="ECO:0000313" key="3">
    <source>
        <dbReference type="EMBL" id="MDI1489147.1"/>
    </source>
</evidence>
<proteinExistence type="predicted"/>
<keyword evidence="2" id="KW-0472">Membrane</keyword>
<dbReference type="Proteomes" id="UP001161017">
    <property type="component" value="Unassembled WGS sequence"/>
</dbReference>